<keyword evidence="1" id="KW-0430">Lectin</keyword>
<gene>
    <name evidence="4" type="ORF">GDO78_022181</name>
</gene>
<feature type="domain" description="C-type lectin" evidence="3">
    <location>
        <begin position="85"/>
        <end position="202"/>
    </location>
</feature>
<evidence type="ECO:0000313" key="5">
    <source>
        <dbReference type="Proteomes" id="UP000770717"/>
    </source>
</evidence>
<keyword evidence="2" id="KW-1015">Disulfide bond</keyword>
<dbReference type="GO" id="GO:0030246">
    <property type="term" value="F:carbohydrate binding"/>
    <property type="evidence" value="ECO:0007669"/>
    <property type="project" value="UniProtKB-KW"/>
</dbReference>
<keyword evidence="5" id="KW-1185">Reference proteome</keyword>
<sequence length="205" mass="23088">MEFQIGNMSESLNSKVDQMSQDGAKLMEKLQKLDAAVAIIQGDTSVGQVQSDMQRVLNAISRLTDRIRKLDNGSDDVCPTGWINYQLSCYFSSNDQKSWTVAKGICQAKEAHLVVINTVEEQNFLFGLSKGKFTWIGLTDVSGHWKWVDGTKYESTPKIWIPGQPDEYFGHGLGGGEDCAHLHQSGEWNDDHCSRLYRYICEKNM</sequence>
<dbReference type="EMBL" id="WNTK01007628">
    <property type="protein sequence ID" value="KAG9463223.1"/>
    <property type="molecule type" value="Genomic_DNA"/>
</dbReference>
<dbReference type="Proteomes" id="UP000770717">
    <property type="component" value="Unassembled WGS sequence"/>
</dbReference>
<protein>
    <recommendedName>
        <fullName evidence="3">C-type lectin domain-containing protein</fullName>
    </recommendedName>
</protein>
<reference evidence="4" key="1">
    <citation type="thesis" date="2020" institute="ProQuest LLC" country="789 East Eisenhower Parkway, Ann Arbor, MI, USA">
        <title>Comparative Genomics and Chromosome Evolution.</title>
        <authorList>
            <person name="Mudd A.B."/>
        </authorList>
    </citation>
    <scope>NUCLEOTIDE SEQUENCE</scope>
    <source>
        <strain evidence="4">HN-11 Male</strain>
        <tissue evidence="4">Kidney and liver</tissue>
    </source>
</reference>
<dbReference type="PROSITE" id="PS50041">
    <property type="entry name" value="C_TYPE_LECTIN_2"/>
    <property type="match status" value="1"/>
</dbReference>
<dbReference type="AlphaFoldDB" id="A0A8J6E9M7"/>
<dbReference type="SUPFAM" id="SSF56436">
    <property type="entry name" value="C-type lectin-like"/>
    <property type="match status" value="1"/>
</dbReference>
<evidence type="ECO:0000256" key="2">
    <source>
        <dbReference type="ARBA" id="ARBA00023157"/>
    </source>
</evidence>
<dbReference type="InterPro" id="IPR018378">
    <property type="entry name" value="C-type_lectin_CS"/>
</dbReference>
<dbReference type="OrthoDB" id="2142683at2759"/>
<dbReference type="SMART" id="SM00034">
    <property type="entry name" value="CLECT"/>
    <property type="match status" value="1"/>
</dbReference>
<organism evidence="4 5">
    <name type="scientific">Eleutherodactylus coqui</name>
    <name type="common">Puerto Rican coqui</name>
    <dbReference type="NCBI Taxonomy" id="57060"/>
    <lineage>
        <taxon>Eukaryota</taxon>
        <taxon>Metazoa</taxon>
        <taxon>Chordata</taxon>
        <taxon>Craniata</taxon>
        <taxon>Vertebrata</taxon>
        <taxon>Euteleostomi</taxon>
        <taxon>Amphibia</taxon>
        <taxon>Batrachia</taxon>
        <taxon>Anura</taxon>
        <taxon>Neobatrachia</taxon>
        <taxon>Hyloidea</taxon>
        <taxon>Eleutherodactylidae</taxon>
        <taxon>Eleutherodactylinae</taxon>
        <taxon>Eleutherodactylus</taxon>
        <taxon>Eleutherodactylus</taxon>
    </lineage>
</organism>
<dbReference type="PANTHER" id="PTHR22803">
    <property type="entry name" value="MANNOSE, PHOSPHOLIPASE, LECTIN RECEPTOR RELATED"/>
    <property type="match status" value="1"/>
</dbReference>
<dbReference type="InterPro" id="IPR016187">
    <property type="entry name" value="CTDL_fold"/>
</dbReference>
<name>A0A8J6E9M7_ELECQ</name>
<dbReference type="InterPro" id="IPR050111">
    <property type="entry name" value="C-type_lectin/snaclec_domain"/>
</dbReference>
<dbReference type="Gene3D" id="3.10.100.10">
    <property type="entry name" value="Mannose-Binding Protein A, subunit A"/>
    <property type="match status" value="1"/>
</dbReference>
<comment type="caution">
    <text evidence="4">The sequence shown here is derived from an EMBL/GenBank/DDBJ whole genome shotgun (WGS) entry which is preliminary data.</text>
</comment>
<dbReference type="InterPro" id="IPR033989">
    <property type="entry name" value="CD209-like_CTLD"/>
</dbReference>
<dbReference type="PROSITE" id="PS00615">
    <property type="entry name" value="C_TYPE_LECTIN_1"/>
    <property type="match status" value="1"/>
</dbReference>
<dbReference type="Pfam" id="PF00059">
    <property type="entry name" value="Lectin_C"/>
    <property type="match status" value="1"/>
</dbReference>
<evidence type="ECO:0000259" key="3">
    <source>
        <dbReference type="PROSITE" id="PS50041"/>
    </source>
</evidence>
<dbReference type="InterPro" id="IPR001304">
    <property type="entry name" value="C-type_lectin-like"/>
</dbReference>
<dbReference type="InterPro" id="IPR016186">
    <property type="entry name" value="C-type_lectin-like/link_sf"/>
</dbReference>
<evidence type="ECO:0000313" key="4">
    <source>
        <dbReference type="EMBL" id="KAG9463223.1"/>
    </source>
</evidence>
<evidence type="ECO:0000256" key="1">
    <source>
        <dbReference type="ARBA" id="ARBA00022734"/>
    </source>
</evidence>
<proteinExistence type="predicted"/>
<accession>A0A8J6E9M7</accession>
<dbReference type="CDD" id="cd03590">
    <property type="entry name" value="CLECT_DC-SIGN_like"/>
    <property type="match status" value="1"/>
</dbReference>